<keyword evidence="1" id="KW-0479">Metal-binding</keyword>
<dbReference type="Proteomes" id="UP000800093">
    <property type="component" value="Unassembled WGS sequence"/>
</dbReference>
<dbReference type="InterPro" id="IPR001138">
    <property type="entry name" value="Zn2Cys6_DnaBD"/>
</dbReference>
<feature type="region of interest" description="Disordered" evidence="3">
    <location>
        <begin position="1"/>
        <end position="37"/>
    </location>
</feature>
<dbReference type="SMART" id="SM00066">
    <property type="entry name" value="GAL4"/>
    <property type="match status" value="1"/>
</dbReference>
<dbReference type="Pfam" id="PF04082">
    <property type="entry name" value="Fungal_trans"/>
    <property type="match status" value="1"/>
</dbReference>
<reference evidence="6" key="1">
    <citation type="journal article" date="2020" name="Stud. Mycol.">
        <title>101 Dothideomycetes genomes: A test case for predicting lifestyles and emergence of pathogens.</title>
        <authorList>
            <person name="Haridas S."/>
            <person name="Albert R."/>
            <person name="Binder M."/>
            <person name="Bloem J."/>
            <person name="LaButti K."/>
            <person name="Salamov A."/>
            <person name="Andreopoulos B."/>
            <person name="Baker S."/>
            <person name="Barry K."/>
            <person name="Bills G."/>
            <person name="Bluhm B."/>
            <person name="Cannon C."/>
            <person name="Castanera R."/>
            <person name="Culley D."/>
            <person name="Daum C."/>
            <person name="Ezra D."/>
            <person name="Gonzalez J."/>
            <person name="Henrissat B."/>
            <person name="Kuo A."/>
            <person name="Liang C."/>
            <person name="Lipzen A."/>
            <person name="Lutzoni F."/>
            <person name="Magnuson J."/>
            <person name="Mondo S."/>
            <person name="Nolan M."/>
            <person name="Ohm R."/>
            <person name="Pangilinan J."/>
            <person name="Park H.-J."/>
            <person name="Ramirez L."/>
            <person name="Alfaro M."/>
            <person name="Sun H."/>
            <person name="Tritt A."/>
            <person name="Yoshinaga Y."/>
            <person name="Zwiers L.-H."/>
            <person name="Turgeon B."/>
            <person name="Goodwin S."/>
            <person name="Spatafora J."/>
            <person name="Crous P."/>
            <person name="Grigoriev I."/>
        </authorList>
    </citation>
    <scope>NUCLEOTIDE SEQUENCE [LARGE SCALE GENOMIC DNA]</scope>
    <source>
        <strain evidence="6">CBS 304.66</strain>
    </source>
</reference>
<proteinExistence type="predicted"/>
<dbReference type="OrthoDB" id="5296287at2759"/>
<keyword evidence="2" id="KW-0539">Nucleus</keyword>
<feature type="compositionally biased region" description="Polar residues" evidence="3">
    <location>
        <begin position="116"/>
        <end position="127"/>
    </location>
</feature>
<dbReference type="SUPFAM" id="SSF57701">
    <property type="entry name" value="Zn2/Cys6 DNA-binding domain"/>
    <property type="match status" value="1"/>
</dbReference>
<protein>
    <recommendedName>
        <fullName evidence="4">Zn(2)-C6 fungal-type domain-containing protein</fullName>
    </recommendedName>
</protein>
<dbReference type="GO" id="GO:0006351">
    <property type="term" value="P:DNA-templated transcription"/>
    <property type="evidence" value="ECO:0007669"/>
    <property type="project" value="InterPro"/>
</dbReference>
<evidence type="ECO:0000256" key="3">
    <source>
        <dbReference type="SAM" id="MobiDB-lite"/>
    </source>
</evidence>
<feature type="domain" description="Zn(2)-C6 fungal-type" evidence="4">
    <location>
        <begin position="38"/>
        <end position="68"/>
    </location>
</feature>
<dbReference type="EMBL" id="ML986710">
    <property type="protein sequence ID" value="KAF2259417.1"/>
    <property type="molecule type" value="Genomic_DNA"/>
</dbReference>
<dbReference type="SMART" id="SM00906">
    <property type="entry name" value="Fungal_trans"/>
    <property type="match status" value="1"/>
</dbReference>
<dbReference type="CDD" id="cd12148">
    <property type="entry name" value="fungal_TF_MHR"/>
    <property type="match status" value="1"/>
</dbReference>
<dbReference type="Pfam" id="PF00172">
    <property type="entry name" value="Zn_clus"/>
    <property type="match status" value="1"/>
</dbReference>
<evidence type="ECO:0000313" key="5">
    <source>
        <dbReference type="EMBL" id="KAF2259417.1"/>
    </source>
</evidence>
<comment type="caution">
    <text evidence="5">The sequence shown here is derived from an EMBL/GenBank/DDBJ whole genome shotgun (WGS) entry which is preliminary data.</text>
</comment>
<keyword evidence="6" id="KW-1185">Reference proteome</keyword>
<feature type="compositionally biased region" description="Polar residues" evidence="3">
    <location>
        <begin position="22"/>
        <end position="37"/>
    </location>
</feature>
<dbReference type="GO" id="GO:0008270">
    <property type="term" value="F:zinc ion binding"/>
    <property type="evidence" value="ECO:0007669"/>
    <property type="project" value="InterPro"/>
</dbReference>
<gene>
    <name evidence="5" type="ORF">CC78DRAFT_585988</name>
</gene>
<name>A0A9P4JYS2_9PLEO</name>
<dbReference type="PROSITE" id="PS00463">
    <property type="entry name" value="ZN2_CY6_FUNGAL_1"/>
    <property type="match status" value="1"/>
</dbReference>
<evidence type="ECO:0000256" key="2">
    <source>
        <dbReference type="ARBA" id="ARBA00023242"/>
    </source>
</evidence>
<dbReference type="Gene3D" id="4.10.240.10">
    <property type="entry name" value="Zn(2)-C6 fungal-type DNA-binding domain"/>
    <property type="match status" value="1"/>
</dbReference>
<dbReference type="PROSITE" id="PS50048">
    <property type="entry name" value="ZN2_CY6_FUNGAL_2"/>
    <property type="match status" value="1"/>
</dbReference>
<evidence type="ECO:0000313" key="6">
    <source>
        <dbReference type="Proteomes" id="UP000800093"/>
    </source>
</evidence>
<dbReference type="PANTHER" id="PTHR47654:SF5">
    <property type="entry name" value="TRANSCRIPTION FACTOR DOMAIN-CONTAINING PROTEIN"/>
    <property type="match status" value="1"/>
</dbReference>
<dbReference type="AlphaFoldDB" id="A0A9P4JYS2"/>
<feature type="region of interest" description="Disordered" evidence="3">
    <location>
        <begin position="108"/>
        <end position="156"/>
    </location>
</feature>
<feature type="region of interest" description="Disordered" evidence="3">
    <location>
        <begin position="829"/>
        <end position="854"/>
    </location>
</feature>
<organism evidence="5 6">
    <name type="scientific">Lojkania enalia</name>
    <dbReference type="NCBI Taxonomy" id="147567"/>
    <lineage>
        <taxon>Eukaryota</taxon>
        <taxon>Fungi</taxon>
        <taxon>Dikarya</taxon>
        <taxon>Ascomycota</taxon>
        <taxon>Pezizomycotina</taxon>
        <taxon>Dothideomycetes</taxon>
        <taxon>Pleosporomycetidae</taxon>
        <taxon>Pleosporales</taxon>
        <taxon>Pleosporales incertae sedis</taxon>
        <taxon>Lojkania</taxon>
    </lineage>
</organism>
<dbReference type="InterPro" id="IPR036864">
    <property type="entry name" value="Zn2-C6_fun-type_DNA-bd_sf"/>
</dbReference>
<sequence>MFVGAESGSKVPIPRLERRGQDQTSSTGSNEKQRVTTACTNCRKRKVKCTGEIPRCRNCEENEKPCSYPQLRKDRLKSVTEQNLELTNLLKELSSRVDEKDRTKISNVLGTVGDDMSTTSVSLSPNTLGKRPRREPPRNGDLADAPDGVSGSLGSNEEIDLLDEDLLRSRESRATGFFGQNSEVQWLRSLRFQMQGSDNVLSGLSHGAPPVGDESDLRPTGSYPAFSRTGSNLHVADSAFYLDAENLDVTELLVNQWELPSPDMAESLFNCYMTTVHISFPILPKVYELQFRKLYNSIRQQRPLPVSDKWQAILNLVFAIGARYSHLTNAPWQAEPNDHLIYMVRALRLLQLENTVMIISHPDLSTIQASIPIARAAFSGDNFFRPPVYYLCTTWQLGIAWVMIGISLRFAVAVGLHLRNEDPSTPMHKKEVLILTWWGLQAVESLLSAITGRPSIIADEDCTIPIPTALLEEQIKNIRFEQAIRRGSNNISLSTPSSPTSLASTTGSDSSRRWLLRPIVGSFLDARARISQITQKVLAVLYSPRNDWERVQKTIPHLLSELDEWAQTAIPDMLDSEVLKLEFKLQRNRLLLKFHYYSTRILITRPCLSRLERRVKGSSSKSSNLNTTSAEACVKAVADMTDLLPDVPEPAYIYKYGPWWAIVHHIMQAVAVLLLEMSCQNTTITKDGDDLFKYLKKLICWLRSLQGKNDVAQRALQVVVDILRSSAPHIKGGVSDLLAEEDVGILQSHGFRDYQDSMETSPTNGHFQPAPWEPQEWAKQNTKPQTIMAGLDTQFPIEFNQQQPVAVPYMYPGQSQIHTAFRNPFLTTTITDTPGAQSSHLLPITTSSQPSDKN</sequence>
<accession>A0A9P4JYS2</accession>
<dbReference type="InterPro" id="IPR007219">
    <property type="entry name" value="XnlR_reg_dom"/>
</dbReference>
<dbReference type="PANTHER" id="PTHR47654">
    <property type="entry name" value="ZN(II)2CYS6 TRANSCRIPTION FACTOR (EUROFUNG)-RELATED"/>
    <property type="match status" value="1"/>
</dbReference>
<dbReference type="CDD" id="cd00067">
    <property type="entry name" value="GAL4"/>
    <property type="match status" value="1"/>
</dbReference>
<evidence type="ECO:0000259" key="4">
    <source>
        <dbReference type="PROSITE" id="PS50048"/>
    </source>
</evidence>
<evidence type="ECO:0000256" key="1">
    <source>
        <dbReference type="ARBA" id="ARBA00022723"/>
    </source>
</evidence>
<dbReference type="GO" id="GO:0000981">
    <property type="term" value="F:DNA-binding transcription factor activity, RNA polymerase II-specific"/>
    <property type="evidence" value="ECO:0007669"/>
    <property type="project" value="InterPro"/>
</dbReference>
<dbReference type="GO" id="GO:0003677">
    <property type="term" value="F:DNA binding"/>
    <property type="evidence" value="ECO:0007669"/>
    <property type="project" value="InterPro"/>
</dbReference>
<dbReference type="InterPro" id="IPR053230">
    <property type="entry name" value="Trans_reg_galc"/>
</dbReference>